<dbReference type="Gene3D" id="3.40.50.720">
    <property type="entry name" value="NAD(P)-binding Rossmann-like Domain"/>
    <property type="match status" value="1"/>
</dbReference>
<dbReference type="GO" id="GO:0005737">
    <property type="term" value="C:cytoplasm"/>
    <property type="evidence" value="ECO:0007669"/>
    <property type="project" value="TreeGrafter"/>
</dbReference>
<sequence length="121" mass="13302">MASSYSLPVNIGNPVEHTIEEFAVIIKNLVPGCRSTVATGAAVEDDPQRRRPDITLAEKHLHCTVATGAAVEDDPQRRRPDITLAEKHLHWSPKVGKNYEFPFAIAPSISLSSHTQAYTIM</sequence>
<accession>A0A0N1PI56</accession>
<organism evidence="4 5">
    <name type="scientific">Papilio machaon</name>
    <name type="common">Old World swallowtail butterfly</name>
    <dbReference type="NCBI Taxonomy" id="76193"/>
    <lineage>
        <taxon>Eukaryota</taxon>
        <taxon>Metazoa</taxon>
        <taxon>Ecdysozoa</taxon>
        <taxon>Arthropoda</taxon>
        <taxon>Hexapoda</taxon>
        <taxon>Insecta</taxon>
        <taxon>Pterygota</taxon>
        <taxon>Neoptera</taxon>
        <taxon>Endopterygota</taxon>
        <taxon>Lepidoptera</taxon>
        <taxon>Glossata</taxon>
        <taxon>Ditrysia</taxon>
        <taxon>Papilionoidea</taxon>
        <taxon>Papilionidae</taxon>
        <taxon>Papilioninae</taxon>
        <taxon>Papilio</taxon>
    </lineage>
</organism>
<dbReference type="GO" id="GO:0048040">
    <property type="term" value="F:UDP-glucuronate decarboxylase activity"/>
    <property type="evidence" value="ECO:0007669"/>
    <property type="project" value="TreeGrafter"/>
</dbReference>
<evidence type="ECO:0000256" key="2">
    <source>
        <dbReference type="ARBA" id="ARBA00023027"/>
    </source>
</evidence>
<dbReference type="AlphaFoldDB" id="A0A0N1PI56"/>
<dbReference type="GO" id="GO:0070403">
    <property type="term" value="F:NAD+ binding"/>
    <property type="evidence" value="ECO:0007669"/>
    <property type="project" value="InterPro"/>
</dbReference>
<evidence type="ECO:0000256" key="3">
    <source>
        <dbReference type="ARBA" id="ARBA00023239"/>
    </source>
</evidence>
<dbReference type="EMBL" id="LADJ01011102">
    <property type="protein sequence ID" value="KPJ20967.1"/>
    <property type="molecule type" value="Genomic_DNA"/>
</dbReference>
<evidence type="ECO:0000313" key="5">
    <source>
        <dbReference type="Proteomes" id="UP000053240"/>
    </source>
</evidence>
<dbReference type="GO" id="GO:0042732">
    <property type="term" value="P:D-xylose metabolic process"/>
    <property type="evidence" value="ECO:0007669"/>
    <property type="project" value="InterPro"/>
</dbReference>
<dbReference type="PANTHER" id="PTHR43078:SF6">
    <property type="entry name" value="UDP-GLUCURONIC ACID DECARBOXYLASE 1"/>
    <property type="match status" value="1"/>
</dbReference>
<evidence type="ECO:0000313" key="4">
    <source>
        <dbReference type="EMBL" id="KPJ20967.1"/>
    </source>
</evidence>
<comment type="caution">
    <text evidence="4">The sequence shown here is derived from an EMBL/GenBank/DDBJ whole genome shotgun (WGS) entry which is preliminary data.</text>
</comment>
<keyword evidence="2" id="KW-0520">NAD</keyword>
<gene>
    <name evidence="4" type="ORF">RR48_00258</name>
</gene>
<reference evidence="4 5" key="1">
    <citation type="journal article" date="2015" name="Nat. Commun.">
        <title>Outbred genome sequencing and CRISPR/Cas9 gene editing in butterflies.</title>
        <authorList>
            <person name="Li X."/>
            <person name="Fan D."/>
            <person name="Zhang W."/>
            <person name="Liu G."/>
            <person name="Zhang L."/>
            <person name="Zhao L."/>
            <person name="Fang X."/>
            <person name="Chen L."/>
            <person name="Dong Y."/>
            <person name="Chen Y."/>
            <person name="Ding Y."/>
            <person name="Zhao R."/>
            <person name="Feng M."/>
            <person name="Zhu Y."/>
            <person name="Feng Y."/>
            <person name="Jiang X."/>
            <person name="Zhu D."/>
            <person name="Xiang H."/>
            <person name="Feng X."/>
            <person name="Li S."/>
            <person name="Wang J."/>
            <person name="Zhang G."/>
            <person name="Kronforst M.R."/>
            <person name="Wang W."/>
        </authorList>
    </citation>
    <scope>NUCLEOTIDE SEQUENCE [LARGE SCALE GENOMIC DNA]</scope>
    <source>
        <strain evidence="4">Ya'a_city_454_Pm</strain>
        <tissue evidence="4">Whole body</tissue>
    </source>
</reference>
<proteinExistence type="predicted"/>
<comment type="cofactor">
    <cofactor evidence="1">
        <name>NAD(+)</name>
        <dbReference type="ChEBI" id="CHEBI:57540"/>
    </cofactor>
</comment>
<keyword evidence="3" id="KW-0456">Lyase</keyword>
<keyword evidence="5" id="KW-1185">Reference proteome</keyword>
<dbReference type="STRING" id="76193.A0A0N1PI56"/>
<dbReference type="PANTHER" id="PTHR43078">
    <property type="entry name" value="UDP-GLUCURONIC ACID DECARBOXYLASE-RELATED"/>
    <property type="match status" value="1"/>
</dbReference>
<dbReference type="Proteomes" id="UP000053240">
    <property type="component" value="Unassembled WGS sequence"/>
</dbReference>
<dbReference type="InterPro" id="IPR044516">
    <property type="entry name" value="UXS-like"/>
</dbReference>
<dbReference type="InParanoid" id="A0A0N1PI56"/>
<evidence type="ECO:0000256" key="1">
    <source>
        <dbReference type="ARBA" id="ARBA00001911"/>
    </source>
</evidence>
<name>A0A0N1PI56_PAPMA</name>
<protein>
    <submittedName>
        <fullName evidence="4">UDP-glucuronic acid decarboxylase 1</fullName>
    </submittedName>
</protein>